<comment type="subcellular location">
    <subcellularLocation>
        <location evidence="1">Cytoplasm</location>
    </subcellularLocation>
</comment>
<dbReference type="Gene3D" id="3.40.50.150">
    <property type="entry name" value="Vaccinia Virus protein VP39"/>
    <property type="match status" value="1"/>
</dbReference>
<dbReference type="InterPro" id="IPR029063">
    <property type="entry name" value="SAM-dependent_MTases_sf"/>
</dbReference>
<keyword evidence="2" id="KW-0963">Cytoplasm</keyword>
<evidence type="ECO:0000256" key="1">
    <source>
        <dbReference type="ARBA" id="ARBA00004496"/>
    </source>
</evidence>
<comment type="similarity">
    <text evidence="6">Belongs to the methyltransferase superfamily. RlmI family.</text>
</comment>
<dbReference type="Pfam" id="PF10672">
    <property type="entry name" value="Methyltrans_SAM"/>
    <property type="match status" value="1"/>
</dbReference>
<dbReference type="GO" id="GO:0032259">
    <property type="term" value="P:methylation"/>
    <property type="evidence" value="ECO:0007669"/>
    <property type="project" value="UniProtKB-KW"/>
</dbReference>
<proteinExistence type="inferred from homology"/>
<comment type="caution">
    <text evidence="9">The sequence shown here is derived from an EMBL/GenBank/DDBJ whole genome shotgun (WGS) entry which is preliminary data.</text>
</comment>
<dbReference type="STRING" id="870242.cpu_21900"/>
<accession>A0A1L8CXQ0</accession>
<dbReference type="SUPFAM" id="SSF88697">
    <property type="entry name" value="PUA domain-like"/>
    <property type="match status" value="1"/>
</dbReference>
<reference evidence="10" key="1">
    <citation type="submission" date="2016-12" db="EMBL/GenBank/DDBJ databases">
        <title>Draft Genome Sequences od Carboxydothermus pertinax and islandicus, Hydrogenogenic Carboxydotrophic Bacteria.</title>
        <authorList>
            <person name="Fukuyama Y."/>
            <person name="Ohmae K."/>
            <person name="Yoneda Y."/>
            <person name="Yoshida T."/>
            <person name="Sako Y."/>
        </authorList>
    </citation>
    <scope>NUCLEOTIDE SEQUENCE [LARGE SCALE GENOMIC DNA]</scope>
    <source>
        <strain evidence="10">Ug1</strain>
    </source>
</reference>
<evidence type="ECO:0000256" key="6">
    <source>
        <dbReference type="ARBA" id="ARBA00038091"/>
    </source>
</evidence>
<dbReference type="OrthoDB" id="9805492at2"/>
<keyword evidence="5" id="KW-0949">S-adenosyl-L-methionine</keyword>
<protein>
    <submittedName>
        <fullName evidence="9">SAM-dependent methyltransferase</fullName>
    </submittedName>
</protein>
<sequence>METVRLLGGKPHRVLGGHPWIYKTELEQQYPYPPGELVRVFDHKNRFIGIGYYNPNSQIAVRIMSFVDEDINYQWFKNKIEKAKQYRSLVVSDTDAYRLIYGEADQIPGLIVDCFGDYLVLQSLTYGIERLKPLIVEALMEVVKPKGIYERSDVPVREKEGLPLVTGLLAGEVPELVIIKENGFRFSVNIKEGHKTGYFLDQRENRLALKPFVVGKSVLDCFCHTGAFSIYAAGFGAREVTGVDISSEAIARAQENAALNGYSNKIYFFEANCFDYLRELEKEKAKFDVVILDPPAFTKSKAALEGAIRGYKEINLRALKLLNDGGFLITSSCSYHLTEDLFWDVLYDAAYDAKKRVRIIEARRQAKDHPMLLSSPETYYLKYFILQVIS</sequence>
<evidence type="ECO:0000259" key="8">
    <source>
        <dbReference type="Pfam" id="PF17785"/>
    </source>
</evidence>
<evidence type="ECO:0000256" key="2">
    <source>
        <dbReference type="ARBA" id="ARBA00022490"/>
    </source>
</evidence>
<dbReference type="RefSeq" id="WP_075860071.1">
    <property type="nucleotide sequence ID" value="NZ_BDJK01000055.1"/>
</dbReference>
<dbReference type="Gene3D" id="3.30.750.80">
    <property type="entry name" value="RNA methyltransferase domain (HRMD) like"/>
    <property type="match status" value="1"/>
</dbReference>
<dbReference type="InterPro" id="IPR036974">
    <property type="entry name" value="PUA_sf"/>
</dbReference>
<dbReference type="GO" id="GO:0003723">
    <property type="term" value="F:RNA binding"/>
    <property type="evidence" value="ECO:0007669"/>
    <property type="project" value="InterPro"/>
</dbReference>
<evidence type="ECO:0000259" key="7">
    <source>
        <dbReference type="Pfam" id="PF10672"/>
    </source>
</evidence>
<feature type="domain" description="S-adenosylmethionine-dependent methyltransferase" evidence="7">
    <location>
        <begin position="168"/>
        <end position="335"/>
    </location>
</feature>
<dbReference type="SUPFAM" id="SSF53335">
    <property type="entry name" value="S-adenosyl-L-methionine-dependent methyltransferases"/>
    <property type="match status" value="1"/>
</dbReference>
<evidence type="ECO:0000313" key="9">
    <source>
        <dbReference type="EMBL" id="GAV23680.1"/>
    </source>
</evidence>
<dbReference type="PANTHER" id="PTHR42873:SF1">
    <property type="entry name" value="S-ADENOSYLMETHIONINE-DEPENDENT METHYLTRANSFERASE DOMAIN-CONTAINING PROTEIN"/>
    <property type="match status" value="1"/>
</dbReference>
<dbReference type="InterPro" id="IPR019614">
    <property type="entry name" value="SAM-dep_methyl-trfase"/>
</dbReference>
<evidence type="ECO:0000256" key="5">
    <source>
        <dbReference type="ARBA" id="ARBA00022691"/>
    </source>
</evidence>
<name>A0A1L8CXQ0_9THEO</name>
<evidence type="ECO:0000256" key="4">
    <source>
        <dbReference type="ARBA" id="ARBA00022679"/>
    </source>
</evidence>
<dbReference type="GO" id="GO:0008168">
    <property type="term" value="F:methyltransferase activity"/>
    <property type="evidence" value="ECO:0007669"/>
    <property type="project" value="UniProtKB-KW"/>
</dbReference>
<keyword evidence="10" id="KW-1185">Reference proteome</keyword>
<dbReference type="Proteomes" id="UP000187485">
    <property type="component" value="Unassembled WGS sequence"/>
</dbReference>
<dbReference type="EMBL" id="BDJK01000055">
    <property type="protein sequence ID" value="GAV23680.1"/>
    <property type="molecule type" value="Genomic_DNA"/>
</dbReference>
<keyword evidence="3 9" id="KW-0489">Methyltransferase</keyword>
<evidence type="ECO:0000313" key="10">
    <source>
        <dbReference type="Proteomes" id="UP000187485"/>
    </source>
</evidence>
<organism evidence="9 10">
    <name type="scientific">Carboxydothermus pertinax</name>
    <dbReference type="NCBI Taxonomy" id="870242"/>
    <lineage>
        <taxon>Bacteria</taxon>
        <taxon>Bacillati</taxon>
        <taxon>Bacillota</taxon>
        <taxon>Clostridia</taxon>
        <taxon>Thermoanaerobacterales</taxon>
        <taxon>Thermoanaerobacteraceae</taxon>
        <taxon>Carboxydothermus</taxon>
    </lineage>
</organism>
<dbReference type="InterPro" id="IPR041532">
    <property type="entry name" value="RlmI-like_PUA"/>
</dbReference>
<dbReference type="CDD" id="cd21153">
    <property type="entry name" value="PUA_RlmI"/>
    <property type="match status" value="1"/>
</dbReference>
<gene>
    <name evidence="9" type="ORF">cpu_21900</name>
</gene>
<feature type="domain" description="RlmI-like PUA" evidence="8">
    <location>
        <begin position="4"/>
        <end position="66"/>
    </location>
</feature>
<dbReference type="PANTHER" id="PTHR42873">
    <property type="entry name" value="RIBOSOMAL RNA LARGE SUBUNIT METHYLTRANSFERASE"/>
    <property type="match status" value="1"/>
</dbReference>
<dbReference type="InterPro" id="IPR015947">
    <property type="entry name" value="PUA-like_sf"/>
</dbReference>
<dbReference type="Pfam" id="PF17785">
    <property type="entry name" value="PUA_3"/>
    <property type="match status" value="1"/>
</dbReference>
<dbReference type="CDD" id="cd11572">
    <property type="entry name" value="RlmI_M_like"/>
    <property type="match status" value="1"/>
</dbReference>
<evidence type="ECO:0000256" key="3">
    <source>
        <dbReference type="ARBA" id="ARBA00022603"/>
    </source>
</evidence>
<dbReference type="AlphaFoldDB" id="A0A1L8CXQ0"/>
<dbReference type="GO" id="GO:0005737">
    <property type="term" value="C:cytoplasm"/>
    <property type="evidence" value="ECO:0007669"/>
    <property type="project" value="UniProtKB-SubCell"/>
</dbReference>
<keyword evidence="4 9" id="KW-0808">Transferase</keyword>
<dbReference type="PROSITE" id="PS50890">
    <property type="entry name" value="PUA"/>
    <property type="match status" value="1"/>
</dbReference>
<dbReference type="CDD" id="cd02440">
    <property type="entry name" value="AdoMet_MTases"/>
    <property type="match status" value="1"/>
</dbReference>
<dbReference type="Gene3D" id="2.30.130.10">
    <property type="entry name" value="PUA domain"/>
    <property type="match status" value="1"/>
</dbReference>